<name>A0A9P1M2D4_9DINO</name>
<evidence type="ECO:0000313" key="2">
    <source>
        <dbReference type="EMBL" id="CAI4018577.1"/>
    </source>
</evidence>
<protein>
    <submittedName>
        <fullName evidence="4">Thermostable beta-glucosidase B</fullName>
    </submittedName>
</protein>
<organism evidence="2">
    <name type="scientific">Cladocopium goreaui</name>
    <dbReference type="NCBI Taxonomy" id="2562237"/>
    <lineage>
        <taxon>Eukaryota</taxon>
        <taxon>Sar</taxon>
        <taxon>Alveolata</taxon>
        <taxon>Dinophyceae</taxon>
        <taxon>Suessiales</taxon>
        <taxon>Symbiodiniaceae</taxon>
        <taxon>Cladocopium</taxon>
    </lineage>
</organism>
<feature type="region of interest" description="Disordered" evidence="1">
    <location>
        <begin position="129"/>
        <end position="154"/>
    </location>
</feature>
<dbReference type="AlphaFoldDB" id="A0A9P1M2D4"/>
<accession>A0A9P1M2D4</accession>
<sequence>MTEWDARASAILREHATKVAVYSIAVSMVFWLASRVKKHCCAQQQSLHAYIVDIQRVCTISCNDGKAIPVPATLLQEHGGRQWLKLRPTSQPINQMVYGKVGKNASFSNHPKFQDFIAKRNQVWAKEETEDQVWDAANEDKPKPSAKKRKREDPEAVSVPLAGVAISCLMQGQRPTKSDVVVPLEASQLEPIFELLQEDADQLKARKPYQRKVQQEQKQPEEAINALLASMLPVNQQVDQMVASFKKYGLAYTCTVNPSEILCHPHNRAIEVLSWVDMRDKGTKMLSIGMKKQFLGESIAIEISTDSTTRKEQLEANQKLIQESTGAMAPMNGTERFLSLSTSHTTAFLRAINHGYPVPAPNPEGSMRTKWTLVTNINGEKIQHRVHQAPGHALQMIEVEYLAKLIHGKPIEETTALVHHWFN</sequence>
<dbReference type="EMBL" id="CAMXCT030006701">
    <property type="protein sequence ID" value="CAL4805889.1"/>
    <property type="molecule type" value="Genomic_DNA"/>
</dbReference>
<keyword evidence="5" id="KW-1185">Reference proteome</keyword>
<gene>
    <name evidence="2" type="ORF">C1SCF055_LOCUS43129</name>
</gene>
<evidence type="ECO:0000256" key="1">
    <source>
        <dbReference type="SAM" id="MobiDB-lite"/>
    </source>
</evidence>
<reference evidence="3" key="2">
    <citation type="submission" date="2024-04" db="EMBL/GenBank/DDBJ databases">
        <authorList>
            <person name="Chen Y."/>
            <person name="Shah S."/>
            <person name="Dougan E. K."/>
            <person name="Thang M."/>
            <person name="Chan C."/>
        </authorList>
    </citation>
    <scope>NUCLEOTIDE SEQUENCE [LARGE SCALE GENOMIC DNA]</scope>
</reference>
<dbReference type="Proteomes" id="UP001152797">
    <property type="component" value="Unassembled WGS sequence"/>
</dbReference>
<reference evidence="2" key="1">
    <citation type="submission" date="2022-10" db="EMBL/GenBank/DDBJ databases">
        <authorList>
            <person name="Chen Y."/>
            <person name="Dougan E. K."/>
            <person name="Chan C."/>
            <person name="Rhodes N."/>
            <person name="Thang M."/>
        </authorList>
    </citation>
    <scope>NUCLEOTIDE SEQUENCE</scope>
</reference>
<dbReference type="EMBL" id="CAMXCT010006701">
    <property type="protein sequence ID" value="CAI4018577.1"/>
    <property type="molecule type" value="Genomic_DNA"/>
</dbReference>
<evidence type="ECO:0000313" key="3">
    <source>
        <dbReference type="EMBL" id="CAL1171952.1"/>
    </source>
</evidence>
<comment type="caution">
    <text evidence="2">The sequence shown here is derived from an EMBL/GenBank/DDBJ whole genome shotgun (WGS) entry which is preliminary data.</text>
</comment>
<dbReference type="EMBL" id="CAMXCT020006701">
    <property type="protein sequence ID" value="CAL1171952.1"/>
    <property type="molecule type" value="Genomic_DNA"/>
</dbReference>
<evidence type="ECO:0000313" key="5">
    <source>
        <dbReference type="Proteomes" id="UP001152797"/>
    </source>
</evidence>
<evidence type="ECO:0000313" key="4">
    <source>
        <dbReference type="EMBL" id="CAL4805889.1"/>
    </source>
</evidence>
<proteinExistence type="predicted"/>